<evidence type="ECO:0000256" key="12">
    <source>
        <dbReference type="ARBA" id="ARBA00046432"/>
    </source>
</evidence>
<feature type="domain" description="Mannose-1-phosphate guanyltransferase C-terminal" evidence="15">
    <location>
        <begin position="451"/>
        <end position="533"/>
    </location>
</feature>
<dbReference type="GO" id="GO:0003743">
    <property type="term" value="F:translation initiation factor activity"/>
    <property type="evidence" value="ECO:0007669"/>
    <property type="project" value="UniProtKB-KW"/>
</dbReference>
<evidence type="ECO:0000256" key="4">
    <source>
        <dbReference type="ARBA" id="ARBA00022490"/>
    </source>
</evidence>
<dbReference type="InterPro" id="IPR005835">
    <property type="entry name" value="NTP_transferase_dom"/>
</dbReference>
<evidence type="ECO:0000256" key="6">
    <source>
        <dbReference type="ARBA" id="ARBA00022917"/>
    </source>
</evidence>
<keyword evidence="5 16" id="KW-0396">Initiation factor</keyword>
<gene>
    <name evidence="16" type="primary">GCD1</name>
    <name evidence="16" type="ORF">H2201_002622</name>
</gene>
<comment type="caution">
    <text evidence="16">The sequence shown here is derived from an EMBL/GenBank/DDBJ whole genome shotgun (WGS) entry which is preliminary data.</text>
</comment>
<evidence type="ECO:0000256" key="9">
    <source>
        <dbReference type="ARBA" id="ARBA00044196"/>
    </source>
</evidence>
<evidence type="ECO:0000256" key="7">
    <source>
        <dbReference type="ARBA" id="ARBA00030179"/>
    </source>
</evidence>
<dbReference type="InterPro" id="IPR029044">
    <property type="entry name" value="Nucleotide-diphossugar_trans"/>
</dbReference>
<protein>
    <recommendedName>
        <fullName evidence="3">Mannose-1-phosphate guanyltransferase</fullName>
    </recommendedName>
    <alternativeName>
        <fullName evidence="8">GDP-mannose pyrophosphorylase</fullName>
    </alternativeName>
    <alternativeName>
        <fullName evidence="7">GTP-mannose-1-phosphate guanylyltransferase</fullName>
    </alternativeName>
    <alternativeName>
        <fullName evidence="9">Translation initiation factor eIF2B subunit gamma</fullName>
    </alternativeName>
    <alternativeName>
        <fullName evidence="10">eIF2B GDP-GTP exchange factor subunit gamma</fullName>
    </alternativeName>
</protein>
<keyword evidence="17" id="KW-1185">Reference proteome</keyword>
<evidence type="ECO:0000256" key="11">
    <source>
        <dbReference type="ARBA" id="ARBA00045373"/>
    </source>
</evidence>
<keyword evidence="4" id="KW-0963">Cytoplasm</keyword>
<dbReference type="PANTHER" id="PTHR45989">
    <property type="entry name" value="TRANSLATION INITIATION FACTOR EIF-2B SUBUNIT GAMMA"/>
    <property type="match status" value="1"/>
</dbReference>
<evidence type="ECO:0000256" key="2">
    <source>
        <dbReference type="ARBA" id="ARBA00007878"/>
    </source>
</evidence>
<dbReference type="InterPro" id="IPR051960">
    <property type="entry name" value="eIF2B_gamma"/>
</dbReference>
<accession>A0ABQ9P2N3</accession>
<feature type="region of interest" description="Disordered" evidence="13">
    <location>
        <begin position="552"/>
        <end position="574"/>
    </location>
</feature>
<dbReference type="InterPro" id="IPR056729">
    <property type="entry name" value="GMPPB_C"/>
</dbReference>
<feature type="domain" description="Nucleotidyl transferase" evidence="14">
    <location>
        <begin position="27"/>
        <end position="153"/>
    </location>
</feature>
<proteinExistence type="inferred from homology"/>
<dbReference type="Pfam" id="PF25087">
    <property type="entry name" value="GMPPB_C"/>
    <property type="match status" value="1"/>
</dbReference>
<dbReference type="EMBL" id="JAPDRL010000014">
    <property type="protein sequence ID" value="KAJ9667103.1"/>
    <property type="molecule type" value="Genomic_DNA"/>
</dbReference>
<comment type="subunit">
    <text evidence="12">Component of the translation initiation factor 2B (eIF2B) complex which is a heterodecamer of two sets of five different subunits: alpha, beta, gamma, delta and epsilon. Subunits alpha, beta and delta comprise a regulatory subcomplex and subunits epsilon and gamma comprise a catalytic subcomplex. Within the complex, the hexameric regulatory complex resides at the center, with the two heterodimeric catalytic subcomplexes bound on opposite sides.</text>
</comment>
<dbReference type="PANTHER" id="PTHR45989:SF1">
    <property type="entry name" value="TRANSLATION INITIATION FACTOR EIF-2B SUBUNIT GAMMA"/>
    <property type="match status" value="1"/>
</dbReference>
<comment type="subcellular location">
    <subcellularLocation>
        <location evidence="1">Cytoplasm</location>
        <location evidence="1">Cytosol</location>
    </subcellularLocation>
</comment>
<evidence type="ECO:0000259" key="14">
    <source>
        <dbReference type="Pfam" id="PF00483"/>
    </source>
</evidence>
<evidence type="ECO:0000256" key="13">
    <source>
        <dbReference type="SAM" id="MobiDB-lite"/>
    </source>
</evidence>
<evidence type="ECO:0000313" key="16">
    <source>
        <dbReference type="EMBL" id="KAJ9667103.1"/>
    </source>
</evidence>
<comment type="function">
    <text evidence="11">Acts as a component of the translation initiation factor 2B (eIF2B) complex, which catalyzes the exchange of GDP for GTP on the eukaryotic initiation factor 2 (eIF2) complex gamma subunit. Its guanine nucleotide exchange factor activity is repressed when bound to eIF2 complex phosphorylated on the alpha subunit, thereby limiting the amount of methionyl-initiator methionine tRNA available to the ribosome and consequently global translation is repressed.</text>
</comment>
<name>A0ABQ9P2N3_9PEZI</name>
<dbReference type="InterPro" id="IPR011004">
    <property type="entry name" value="Trimer_LpxA-like_sf"/>
</dbReference>
<evidence type="ECO:0000313" key="17">
    <source>
        <dbReference type="Proteomes" id="UP001172684"/>
    </source>
</evidence>
<evidence type="ECO:0000256" key="3">
    <source>
        <dbReference type="ARBA" id="ARBA00018601"/>
    </source>
</evidence>
<dbReference type="CDD" id="cd04652">
    <property type="entry name" value="LbH_eIF2B_gamma_C"/>
    <property type="match status" value="1"/>
</dbReference>
<keyword evidence="6" id="KW-0648">Protein biosynthesis</keyword>
<dbReference type="Proteomes" id="UP001172684">
    <property type="component" value="Unassembled WGS sequence"/>
</dbReference>
<dbReference type="Pfam" id="PF00483">
    <property type="entry name" value="NTP_transferase"/>
    <property type="match status" value="1"/>
</dbReference>
<feature type="compositionally biased region" description="Acidic residues" evidence="13">
    <location>
        <begin position="552"/>
        <end position="565"/>
    </location>
</feature>
<dbReference type="Gene3D" id="3.90.550.10">
    <property type="entry name" value="Spore Coat Polysaccharide Biosynthesis Protein SpsA, Chain A"/>
    <property type="match status" value="1"/>
</dbReference>
<feature type="region of interest" description="Disordered" evidence="13">
    <location>
        <begin position="341"/>
        <end position="364"/>
    </location>
</feature>
<dbReference type="Gene3D" id="2.160.10.10">
    <property type="entry name" value="Hexapeptide repeat proteins"/>
    <property type="match status" value="1"/>
</dbReference>
<sequence length="574" mass="61845">MPAPGFQALILCGPGVSLNTFTSNPKDFPKALVPIANRPMVWYPLEWCYRLGITHIILITPPESSAALEAALSQNPHLTSLPAPKPDILAPEGLTQTTGTGGIFRLPEVQDAITGDFIVLPCDLVCELDGASLLEAWMIREAGLGGATGGITEEGRFLPMSVGGEKSGRRGGLGVWYQTKGEGSVKGEETDFVATTPLPEPIVPPPPGSLRPDLANLVYSVPTDTLNDITEAHKSFPVRHSLLRKHGRIKMLSSHRDAHIYFFPFWVLEMMKRNPKFDSVSEDVVGWWAKAGWQDGLGDKIGLRDIFEKWAGDSDNEDPLSSSGMLDEKVNVAGMSSTCVSATPAQDEPRRSSTTQLASRAGSATLVADAPKPRLTVPPILAYVHPSVENAPLIRRVDTAPLLLNISLALAKQPALDTPDRAFTSPYAHASKIAHPESIPQRCRVDASDSLLAENVTVEEKVNIKESVIGAGCKISEGARLLRCLLMEGVEVGENVQLTGCILGRRCRIEGSSAKGESRTVLKDCEVQEGHVVEWGTEAKDEKFMRFEGLSDEGEGFGEEDEGLDDGATGDLMA</sequence>
<evidence type="ECO:0000256" key="1">
    <source>
        <dbReference type="ARBA" id="ARBA00004514"/>
    </source>
</evidence>
<evidence type="ECO:0000259" key="15">
    <source>
        <dbReference type="Pfam" id="PF25087"/>
    </source>
</evidence>
<reference evidence="16" key="1">
    <citation type="submission" date="2022-10" db="EMBL/GenBank/DDBJ databases">
        <title>Culturing micro-colonial fungi from biological soil crusts in the Mojave desert and describing Neophaeococcomyces mojavensis, and introducing the new genera and species Taxawa tesnikishii.</title>
        <authorList>
            <person name="Kurbessoian T."/>
            <person name="Stajich J.E."/>
        </authorList>
    </citation>
    <scope>NUCLEOTIDE SEQUENCE</scope>
    <source>
        <strain evidence="16">TK_1</strain>
    </source>
</reference>
<dbReference type="SUPFAM" id="SSF53448">
    <property type="entry name" value="Nucleotide-diphospho-sugar transferases"/>
    <property type="match status" value="1"/>
</dbReference>
<comment type="similarity">
    <text evidence="2">Belongs to the eIF-2B gamma/epsilon subunits family.</text>
</comment>
<evidence type="ECO:0000256" key="10">
    <source>
        <dbReference type="ARBA" id="ARBA00044229"/>
    </source>
</evidence>
<organism evidence="16 17">
    <name type="scientific">Coniosporium apollinis</name>
    <dbReference type="NCBI Taxonomy" id="61459"/>
    <lineage>
        <taxon>Eukaryota</taxon>
        <taxon>Fungi</taxon>
        <taxon>Dikarya</taxon>
        <taxon>Ascomycota</taxon>
        <taxon>Pezizomycotina</taxon>
        <taxon>Dothideomycetes</taxon>
        <taxon>Dothideomycetes incertae sedis</taxon>
        <taxon>Coniosporium</taxon>
    </lineage>
</organism>
<evidence type="ECO:0000256" key="5">
    <source>
        <dbReference type="ARBA" id="ARBA00022540"/>
    </source>
</evidence>
<dbReference type="SUPFAM" id="SSF51161">
    <property type="entry name" value="Trimeric LpxA-like enzymes"/>
    <property type="match status" value="1"/>
</dbReference>
<evidence type="ECO:0000256" key="8">
    <source>
        <dbReference type="ARBA" id="ARBA00031190"/>
    </source>
</evidence>